<comment type="caution">
    <text evidence="2">The sequence shown here is derived from an EMBL/GenBank/DDBJ whole genome shotgun (WGS) entry which is preliminary data.</text>
</comment>
<keyword evidence="3" id="KW-1185">Reference proteome</keyword>
<dbReference type="PANTHER" id="PTHR46017">
    <property type="entry name" value="ALPHA-MANNOSIDASE 2C1"/>
    <property type="match status" value="1"/>
</dbReference>
<dbReference type="InterPro" id="IPR011013">
    <property type="entry name" value="Gal_mutarotase_sf_dom"/>
</dbReference>
<dbReference type="Pfam" id="PF17677">
    <property type="entry name" value="Glyco_hydro38C2"/>
    <property type="match status" value="1"/>
</dbReference>
<reference evidence="2 3" key="1">
    <citation type="journal article" date="2020" name="ISME J.">
        <title>Comparative genomics reveals insights into cyanobacterial evolution and habitat adaptation.</title>
        <authorList>
            <person name="Chen M.Y."/>
            <person name="Teng W.K."/>
            <person name="Zhao L."/>
            <person name="Hu C.X."/>
            <person name="Zhou Y.K."/>
            <person name="Han B.P."/>
            <person name="Song L.R."/>
            <person name="Shu W.S."/>
        </authorList>
    </citation>
    <scope>NUCLEOTIDE SEQUENCE [LARGE SCALE GENOMIC DNA]</scope>
    <source>
        <strain evidence="2 3">FACHB-723</strain>
    </source>
</reference>
<dbReference type="Gene3D" id="2.60.40.2220">
    <property type="match status" value="1"/>
</dbReference>
<organism evidence="2 3">
    <name type="scientific">Pseudanabaena mucicola FACHB-723</name>
    <dbReference type="NCBI Taxonomy" id="2692860"/>
    <lineage>
        <taxon>Bacteria</taxon>
        <taxon>Bacillati</taxon>
        <taxon>Cyanobacteriota</taxon>
        <taxon>Cyanophyceae</taxon>
        <taxon>Pseudanabaenales</taxon>
        <taxon>Pseudanabaenaceae</taxon>
        <taxon>Pseudanabaena</taxon>
    </lineage>
</organism>
<dbReference type="Proteomes" id="UP000642094">
    <property type="component" value="Unassembled WGS sequence"/>
</dbReference>
<protein>
    <submittedName>
        <fullName evidence="2">Alpha-mannosidase</fullName>
    </submittedName>
</protein>
<dbReference type="PANTHER" id="PTHR46017:SF1">
    <property type="entry name" value="ALPHA-MANNOSIDASE 2C1"/>
    <property type="match status" value="1"/>
</dbReference>
<evidence type="ECO:0000313" key="3">
    <source>
        <dbReference type="Proteomes" id="UP000642094"/>
    </source>
</evidence>
<gene>
    <name evidence="2" type="ORF">H6F41_09705</name>
</gene>
<feature type="non-terminal residue" evidence="2">
    <location>
        <position position="1"/>
    </location>
</feature>
<feature type="domain" description="Glycosyl hydrolases family 38 C-terminal" evidence="1">
    <location>
        <begin position="51"/>
        <end position="127"/>
    </location>
</feature>
<dbReference type="SUPFAM" id="SSF74650">
    <property type="entry name" value="Galactose mutarotase-like"/>
    <property type="match status" value="1"/>
</dbReference>
<evidence type="ECO:0000313" key="2">
    <source>
        <dbReference type="EMBL" id="MBD2188419.1"/>
    </source>
</evidence>
<name>A0ABR7ZXB1_9CYAN</name>
<proteinExistence type="predicted"/>
<dbReference type="EMBL" id="JACJQB010000016">
    <property type="protein sequence ID" value="MBD2188419.1"/>
    <property type="molecule type" value="Genomic_DNA"/>
</dbReference>
<dbReference type="InterPro" id="IPR041147">
    <property type="entry name" value="GH38_C"/>
</dbReference>
<accession>A0ABR7ZXB1</accession>
<dbReference type="RefSeq" id="WP_242022997.1">
    <property type="nucleotide sequence ID" value="NZ_JACJQB010000016.1"/>
</dbReference>
<evidence type="ECO:0000259" key="1">
    <source>
        <dbReference type="Pfam" id="PF17677"/>
    </source>
</evidence>
<sequence length="130" mass="14905">HEFACRLVPHQGDWRKANIVQLGQEFNHPIVINHLKNQADQASFLQVSAPNIILSALKRSQDQSAWILRFYEAHGQVTETKIDISRDLLSIKEIWECDLMEQATIAIANEQSNSLQITFQPYEIKTLHVA</sequence>